<keyword evidence="3" id="KW-1185">Reference proteome</keyword>
<dbReference type="GO" id="GO:0004314">
    <property type="term" value="F:[acyl-carrier-protein] S-malonyltransferase activity"/>
    <property type="evidence" value="ECO:0007669"/>
    <property type="project" value="EnsemblPlants"/>
</dbReference>
<protein>
    <recommendedName>
        <fullName evidence="1">Malonyl-CoA:ACP transacylase (MAT) domain-containing protein</fullName>
    </recommendedName>
</protein>
<dbReference type="InterPro" id="IPR014043">
    <property type="entry name" value="Acyl_transferase_dom"/>
</dbReference>
<dbReference type="Gene3D" id="3.40.366.10">
    <property type="entry name" value="Malonyl-Coenzyme A Acyl Carrier Protein, domain 2"/>
    <property type="match status" value="1"/>
</dbReference>
<dbReference type="Gene3D" id="3.30.70.250">
    <property type="entry name" value="Malonyl-CoA ACP transacylase, ACP-binding"/>
    <property type="match status" value="1"/>
</dbReference>
<dbReference type="STRING" id="69332.A0A388LHM3"/>
<dbReference type="Proteomes" id="UP000265515">
    <property type="component" value="Unassembled WGS sequence"/>
</dbReference>
<evidence type="ECO:0000259" key="1">
    <source>
        <dbReference type="SMART" id="SM00827"/>
    </source>
</evidence>
<dbReference type="AlphaFoldDB" id="A0A388LHM3"/>
<dbReference type="OrthoDB" id="541883at2759"/>
<dbReference type="InterPro" id="IPR001227">
    <property type="entry name" value="Ac_transferase_dom_sf"/>
</dbReference>
<dbReference type="FunFam" id="3.30.70.250:FF:000004">
    <property type="entry name" value="Malonyl CoA-acyl carrier transacylase"/>
    <property type="match status" value="1"/>
</dbReference>
<dbReference type="InterPro" id="IPR016036">
    <property type="entry name" value="Malonyl_transacylase_ACP-bd"/>
</dbReference>
<dbReference type="InterPro" id="IPR016035">
    <property type="entry name" value="Acyl_Trfase/lysoPLipase"/>
</dbReference>
<dbReference type="Pfam" id="PF00698">
    <property type="entry name" value="Acyl_transf_1"/>
    <property type="match status" value="1"/>
</dbReference>
<sequence>MTAMASSTMATGRLSAALGASSTMPCTTGVRRALHGLLPRAVRCLRLRCCGQGRSGTGPDQARLSSAWESITVPLRIRTGKTRAIPGRRSENVAGVRAMGLSSRTEVVVDDDAFADYKCSTAFLFPGQGAQSVGMGSTVGATPEAVALFEKANEILGYNLLDICLEGPEDKLNSTVISQPAIYVASLAAVEALRTSDEGQAILNSCDVACGLSLGEYTALSFAGALSLCLSGGLAARLRVTWSAGLGRSAAADAAPTAMVSVIGLDKEKVRELCEVATGEAGNDNTVQIANFLCPGNYAVSGSSKACEIIEKKAKEFGARMTVRLAVAGAFHTHYMAPAVEKLTEALSSTTITAPRIPVISNVDAKPHSDPDVIRKILAQQVTSPVQWETTLKTLLERGMAQSYELGPGKVIAGILKRIDRKIPVTNVSV</sequence>
<name>A0A388LHM3_CHABU</name>
<dbReference type="GO" id="GO:0006633">
    <property type="term" value="P:fatty acid biosynthetic process"/>
    <property type="evidence" value="ECO:0007669"/>
    <property type="project" value="EnsemblPlants"/>
</dbReference>
<evidence type="ECO:0000313" key="3">
    <source>
        <dbReference type="Proteomes" id="UP000265515"/>
    </source>
</evidence>
<evidence type="ECO:0000313" key="2">
    <source>
        <dbReference type="EMBL" id="GBG81745.1"/>
    </source>
</evidence>
<feature type="domain" description="Malonyl-CoA:ACP transacylase (MAT)" evidence="1">
    <location>
        <begin position="124"/>
        <end position="428"/>
    </location>
</feature>
<comment type="caution">
    <text evidence="2">The sequence shown here is derived from an EMBL/GenBank/DDBJ whole genome shotgun (WGS) entry which is preliminary data.</text>
</comment>
<dbReference type="GO" id="GO:0009507">
    <property type="term" value="C:chloroplast"/>
    <property type="evidence" value="ECO:0007669"/>
    <property type="project" value="EnsemblPlants"/>
</dbReference>
<reference evidence="2 3" key="1">
    <citation type="journal article" date="2018" name="Cell">
        <title>The Chara Genome: Secondary Complexity and Implications for Plant Terrestrialization.</title>
        <authorList>
            <person name="Nishiyama T."/>
            <person name="Sakayama H."/>
            <person name="Vries J.D."/>
            <person name="Buschmann H."/>
            <person name="Saint-Marcoux D."/>
            <person name="Ullrich K.K."/>
            <person name="Haas F.B."/>
            <person name="Vanderstraeten L."/>
            <person name="Becker D."/>
            <person name="Lang D."/>
            <person name="Vosolsobe S."/>
            <person name="Rombauts S."/>
            <person name="Wilhelmsson P.K.I."/>
            <person name="Janitza P."/>
            <person name="Kern R."/>
            <person name="Heyl A."/>
            <person name="Rumpler F."/>
            <person name="Villalobos L.I.A.C."/>
            <person name="Clay J.M."/>
            <person name="Skokan R."/>
            <person name="Toyoda A."/>
            <person name="Suzuki Y."/>
            <person name="Kagoshima H."/>
            <person name="Schijlen E."/>
            <person name="Tajeshwar N."/>
            <person name="Catarino B."/>
            <person name="Hetherington A.J."/>
            <person name="Saltykova A."/>
            <person name="Bonnot C."/>
            <person name="Breuninger H."/>
            <person name="Symeonidi A."/>
            <person name="Radhakrishnan G.V."/>
            <person name="Van Nieuwerburgh F."/>
            <person name="Deforce D."/>
            <person name="Chang C."/>
            <person name="Karol K.G."/>
            <person name="Hedrich R."/>
            <person name="Ulvskov P."/>
            <person name="Glockner G."/>
            <person name="Delwiche C.F."/>
            <person name="Petrasek J."/>
            <person name="Van de Peer Y."/>
            <person name="Friml J."/>
            <person name="Beilby M."/>
            <person name="Dolan L."/>
            <person name="Kohara Y."/>
            <person name="Sugano S."/>
            <person name="Fujiyama A."/>
            <person name="Delaux P.-M."/>
            <person name="Quint M."/>
            <person name="TheiBen G."/>
            <person name="Hagemann M."/>
            <person name="Harholt J."/>
            <person name="Dunand C."/>
            <person name="Zachgo S."/>
            <person name="Langdale J."/>
            <person name="Maumus F."/>
            <person name="Straeten D.V.D."/>
            <person name="Gould S.B."/>
            <person name="Rensing S.A."/>
        </authorList>
    </citation>
    <scope>NUCLEOTIDE SEQUENCE [LARGE SCALE GENOMIC DNA]</scope>
    <source>
        <strain evidence="2 3">S276</strain>
    </source>
</reference>
<accession>A0A388LHM3</accession>
<dbReference type="EMBL" id="BFEA01000385">
    <property type="protein sequence ID" value="GBG81745.1"/>
    <property type="molecule type" value="Genomic_DNA"/>
</dbReference>
<dbReference type="GO" id="GO:0005739">
    <property type="term" value="C:mitochondrion"/>
    <property type="evidence" value="ECO:0007669"/>
    <property type="project" value="EnsemblPlants"/>
</dbReference>
<dbReference type="Gramene" id="GBG81745">
    <property type="protein sequence ID" value="GBG81745"/>
    <property type="gene ID" value="CBR_g33923"/>
</dbReference>
<dbReference type="InterPro" id="IPR052760">
    <property type="entry name" value="Mitochondrial_malonyltrans"/>
</dbReference>
<proteinExistence type="predicted"/>
<organism evidence="2 3">
    <name type="scientific">Chara braunii</name>
    <name type="common">Braun's stonewort</name>
    <dbReference type="NCBI Taxonomy" id="69332"/>
    <lineage>
        <taxon>Eukaryota</taxon>
        <taxon>Viridiplantae</taxon>
        <taxon>Streptophyta</taxon>
        <taxon>Charophyceae</taxon>
        <taxon>Charales</taxon>
        <taxon>Characeae</taxon>
        <taxon>Chara</taxon>
    </lineage>
</organism>
<dbReference type="PANTHER" id="PTHR47170:SF2">
    <property type="entry name" value="MALONYL-COA:ACP TRANSACYLASE (MAT) DOMAIN-CONTAINING PROTEIN"/>
    <property type="match status" value="1"/>
</dbReference>
<gene>
    <name evidence="2" type="ORF">CBR_g33923</name>
</gene>
<dbReference type="OMA" id="AANYNCP"/>
<dbReference type="SMART" id="SM00827">
    <property type="entry name" value="PKS_AT"/>
    <property type="match status" value="1"/>
</dbReference>
<dbReference type="SUPFAM" id="SSF52151">
    <property type="entry name" value="FabD/lysophospholipase-like"/>
    <property type="match status" value="1"/>
</dbReference>
<dbReference type="PANTHER" id="PTHR47170">
    <property type="entry name" value="MALONYL-COA ACP TRANSACYLASE, ACP-BINDING"/>
    <property type="match status" value="1"/>
</dbReference>
<dbReference type="SUPFAM" id="SSF55048">
    <property type="entry name" value="Probable ACP-binding domain of malonyl-CoA ACP transacylase"/>
    <property type="match status" value="1"/>
</dbReference>